<keyword evidence="1 4" id="KW-0378">Hydrolase</keyword>
<sequence>MATQSHPTTSRRKRFLPALGKTVLLLTAFGLLAGALSVLGPRNNVFTQVGTVFFQVTYSATLVGSVLLAAIGSVLWLRGVRRGRRGVVLAITTIAALASVVLSTVEYVQYSNAVRNYGGSAGPFSSFTSAGTSSTPDAKAVYSQREGRDLTLSVYGRSPADDRKPVIVFVHGGGWNSGNAESLSNQHRMMADAGYVVFSINYQLSTPTNPGWDTQIVDVQNAMTWVAKHAQEYGGDKSSIVLSGESAGGTLALVYAGRVAQGSLNGPAPKAVDVMFPAIDLKWTSQHAQYMTPFVLPGIVEGYIGGSLKQYPDRLKAVSPLTFVDKRMPPVLIIHGQKDSMVTIDGSREYVSDLTKLGGTAELAEIPYSNHGTATTVNRDLTVAFLEPLGLGPR</sequence>
<dbReference type="InterPro" id="IPR050300">
    <property type="entry name" value="GDXG_lipolytic_enzyme"/>
</dbReference>
<dbReference type="InterPro" id="IPR029058">
    <property type="entry name" value="AB_hydrolase_fold"/>
</dbReference>
<proteinExistence type="predicted"/>
<gene>
    <name evidence="4" type="ORF">HP467_06985</name>
</gene>
<evidence type="ECO:0000256" key="2">
    <source>
        <dbReference type="SAM" id="Phobius"/>
    </source>
</evidence>
<comment type="caution">
    <text evidence="4">The sequence shown here is derived from an EMBL/GenBank/DDBJ whole genome shotgun (WGS) entry which is preliminary data.</text>
</comment>
<accession>A0A850DQS1</accession>
<dbReference type="Proteomes" id="UP000539146">
    <property type="component" value="Unassembled WGS sequence"/>
</dbReference>
<feature type="transmembrane region" description="Helical" evidence="2">
    <location>
        <begin position="86"/>
        <end position="105"/>
    </location>
</feature>
<dbReference type="Gene3D" id="3.40.50.1820">
    <property type="entry name" value="alpha/beta hydrolase"/>
    <property type="match status" value="1"/>
</dbReference>
<name>A0A850DQS1_9MICO</name>
<evidence type="ECO:0000259" key="3">
    <source>
        <dbReference type="Pfam" id="PF20434"/>
    </source>
</evidence>
<keyword evidence="2" id="KW-0472">Membrane</keyword>
<dbReference type="AlphaFoldDB" id="A0A850DQS1"/>
<evidence type="ECO:0000313" key="5">
    <source>
        <dbReference type="Proteomes" id="UP000539146"/>
    </source>
</evidence>
<dbReference type="EMBL" id="JABMCG010000094">
    <property type="protein sequence ID" value="NUU27857.1"/>
    <property type="molecule type" value="Genomic_DNA"/>
</dbReference>
<dbReference type="InterPro" id="IPR049492">
    <property type="entry name" value="BD-FAE-like_dom"/>
</dbReference>
<dbReference type="GO" id="GO:0016787">
    <property type="term" value="F:hydrolase activity"/>
    <property type="evidence" value="ECO:0007669"/>
    <property type="project" value="UniProtKB-KW"/>
</dbReference>
<organism evidence="4 5">
    <name type="scientific">Curtobacterium citreum</name>
    <dbReference type="NCBI Taxonomy" id="2036"/>
    <lineage>
        <taxon>Bacteria</taxon>
        <taxon>Bacillati</taxon>
        <taxon>Actinomycetota</taxon>
        <taxon>Actinomycetes</taxon>
        <taxon>Micrococcales</taxon>
        <taxon>Microbacteriaceae</taxon>
        <taxon>Curtobacterium</taxon>
    </lineage>
</organism>
<evidence type="ECO:0000256" key="1">
    <source>
        <dbReference type="ARBA" id="ARBA00022801"/>
    </source>
</evidence>
<reference evidence="4 5" key="1">
    <citation type="submission" date="2020-05" db="EMBL/GenBank/DDBJ databases">
        <title>Genome Sequencing of Type Strains.</title>
        <authorList>
            <person name="Lemaire J.F."/>
            <person name="Inderbitzin P."/>
            <person name="Gregorio O.A."/>
            <person name="Collins S.B."/>
            <person name="Wespe N."/>
            <person name="Knight-Connoni V."/>
        </authorList>
    </citation>
    <scope>NUCLEOTIDE SEQUENCE [LARGE SCALE GENOMIC DNA]</scope>
    <source>
        <strain evidence="4 5">DSM 20512</strain>
    </source>
</reference>
<dbReference type="PANTHER" id="PTHR48081">
    <property type="entry name" value="AB HYDROLASE SUPERFAMILY PROTEIN C4A8.06C"/>
    <property type="match status" value="1"/>
</dbReference>
<feature type="domain" description="BD-FAE-like" evidence="3">
    <location>
        <begin position="154"/>
        <end position="351"/>
    </location>
</feature>
<feature type="transmembrane region" description="Helical" evidence="2">
    <location>
        <begin position="53"/>
        <end position="77"/>
    </location>
</feature>
<keyword evidence="2" id="KW-0812">Transmembrane</keyword>
<dbReference type="Pfam" id="PF20434">
    <property type="entry name" value="BD-FAE"/>
    <property type="match status" value="1"/>
</dbReference>
<keyword evidence="2" id="KW-1133">Transmembrane helix</keyword>
<dbReference type="SUPFAM" id="SSF53474">
    <property type="entry name" value="alpha/beta-Hydrolases"/>
    <property type="match status" value="1"/>
</dbReference>
<evidence type="ECO:0000313" key="4">
    <source>
        <dbReference type="EMBL" id="NUU27857.1"/>
    </source>
</evidence>
<dbReference type="RefSeq" id="WP_175325689.1">
    <property type="nucleotide sequence ID" value="NZ_BAAAWP010000001.1"/>
</dbReference>
<protein>
    <submittedName>
        <fullName evidence="4">Alpha/beta hydrolase</fullName>
    </submittedName>
</protein>